<dbReference type="InterPro" id="IPR021476">
    <property type="entry name" value="Egh16-like"/>
</dbReference>
<sequence>MTQVPGKKGYIKPNKDMTGAGGSRTRRLDKRAANVNMDFPLKVAIPAGTTCQGSVAGISDVCLLKLANPSRAGPFGGVIAFQMVQEAGETRRDRQGGGRGNRVRRRGQTGE</sequence>
<accession>A0A9P7N4D6</accession>
<feature type="region of interest" description="Disordered" evidence="1">
    <location>
        <begin position="88"/>
        <end position="111"/>
    </location>
</feature>
<comment type="caution">
    <text evidence="2">The sequence shown here is derived from an EMBL/GenBank/DDBJ whole genome shotgun (WGS) entry which is preliminary data.</text>
</comment>
<dbReference type="AlphaFoldDB" id="A0A9P7N4D6"/>
<name>A0A9P7N4D6_9HYPO</name>
<dbReference type="PANTHER" id="PTHR34618:SF4">
    <property type="entry name" value="CAS1"/>
    <property type="match status" value="1"/>
</dbReference>
<keyword evidence="3" id="KW-1185">Reference proteome</keyword>
<dbReference type="Proteomes" id="UP000748025">
    <property type="component" value="Unassembled WGS sequence"/>
</dbReference>
<dbReference type="EMBL" id="SRPW01003899">
    <property type="protein sequence ID" value="KAG5985857.1"/>
    <property type="molecule type" value="Genomic_DNA"/>
</dbReference>
<evidence type="ECO:0000313" key="2">
    <source>
        <dbReference type="EMBL" id="KAG5985857.1"/>
    </source>
</evidence>
<evidence type="ECO:0000313" key="3">
    <source>
        <dbReference type="Proteomes" id="UP000748025"/>
    </source>
</evidence>
<reference evidence="2" key="1">
    <citation type="journal article" date="2020" name="bioRxiv">
        <title>Whole genome comparisons of ergot fungi reveals the divergence and evolution of species within the genus Claviceps are the result of varying mechanisms driving genome evolution and host range expansion.</title>
        <authorList>
            <person name="Wyka S.A."/>
            <person name="Mondo S.J."/>
            <person name="Liu M."/>
            <person name="Dettman J."/>
            <person name="Nalam V."/>
            <person name="Broders K.D."/>
        </authorList>
    </citation>
    <scope>NUCLEOTIDE SEQUENCE</scope>
    <source>
        <strain evidence="2">CCC 602</strain>
    </source>
</reference>
<dbReference type="Pfam" id="PF11327">
    <property type="entry name" value="Egh16-like"/>
    <property type="match status" value="1"/>
</dbReference>
<dbReference type="OrthoDB" id="5418436at2759"/>
<feature type="region of interest" description="Disordered" evidence="1">
    <location>
        <begin position="1"/>
        <end position="28"/>
    </location>
</feature>
<feature type="compositionally biased region" description="Basic residues" evidence="1">
    <location>
        <begin position="101"/>
        <end position="111"/>
    </location>
</feature>
<proteinExistence type="predicted"/>
<gene>
    <name evidence="2" type="ORF">E4U43_005832</name>
</gene>
<protein>
    <submittedName>
        <fullName evidence="2">Uncharacterized protein</fullName>
    </submittedName>
</protein>
<organism evidence="2 3">
    <name type="scientific">Claviceps pusilla</name>
    <dbReference type="NCBI Taxonomy" id="123648"/>
    <lineage>
        <taxon>Eukaryota</taxon>
        <taxon>Fungi</taxon>
        <taxon>Dikarya</taxon>
        <taxon>Ascomycota</taxon>
        <taxon>Pezizomycotina</taxon>
        <taxon>Sordariomycetes</taxon>
        <taxon>Hypocreomycetidae</taxon>
        <taxon>Hypocreales</taxon>
        <taxon>Clavicipitaceae</taxon>
        <taxon>Claviceps</taxon>
    </lineage>
</organism>
<dbReference type="PANTHER" id="PTHR34618">
    <property type="entry name" value="SURFACE PROTEIN MAS1, PUTATIVE-RELATED"/>
    <property type="match status" value="1"/>
</dbReference>
<evidence type="ECO:0000256" key="1">
    <source>
        <dbReference type="SAM" id="MobiDB-lite"/>
    </source>
</evidence>